<dbReference type="PATRIC" id="fig|1705562.3.peg.2847"/>
<feature type="transmembrane region" description="Helical" evidence="7">
    <location>
        <begin position="115"/>
        <end position="138"/>
    </location>
</feature>
<proteinExistence type="inferred from homology"/>
<keyword evidence="10" id="KW-1185">Reference proteome</keyword>
<feature type="transmembrane region" description="Helical" evidence="7">
    <location>
        <begin position="243"/>
        <end position="266"/>
    </location>
</feature>
<feature type="transmembrane region" description="Helical" evidence="7">
    <location>
        <begin position="201"/>
        <end position="223"/>
    </location>
</feature>
<dbReference type="GeneID" id="81117123"/>
<evidence type="ECO:0000256" key="2">
    <source>
        <dbReference type="ARBA" id="ARBA00022448"/>
    </source>
</evidence>
<dbReference type="EMBL" id="LIUF01000002">
    <property type="protein sequence ID" value="KOX94005.1"/>
    <property type="molecule type" value="Genomic_DNA"/>
</dbReference>
<dbReference type="OrthoDB" id="18784at2157"/>
<reference evidence="9 10" key="1">
    <citation type="submission" date="2015-08" db="EMBL/GenBank/DDBJ databases">
        <title>Genomes of Isolates from Cabo Rojo, PR.</title>
        <authorList>
            <person name="Sanchez-Nieves R.L."/>
            <person name="Montalvo-Rodriguez R."/>
        </authorList>
    </citation>
    <scope>NUCLEOTIDE SEQUENCE [LARGE SCALE GENOMIC DNA]</scope>
    <source>
        <strain evidence="9 10">SL3</strain>
    </source>
</reference>
<dbReference type="CDD" id="cd06261">
    <property type="entry name" value="TM_PBP2"/>
    <property type="match status" value="1"/>
</dbReference>
<dbReference type="Gene3D" id="1.10.3720.10">
    <property type="entry name" value="MetI-like"/>
    <property type="match status" value="1"/>
</dbReference>
<dbReference type="AlphaFoldDB" id="A0A0M9AMR4"/>
<keyword evidence="3" id="KW-1003">Cell membrane</keyword>
<dbReference type="GO" id="GO:0055085">
    <property type="term" value="P:transmembrane transport"/>
    <property type="evidence" value="ECO:0007669"/>
    <property type="project" value="InterPro"/>
</dbReference>
<keyword evidence="5 7" id="KW-1133">Transmembrane helix</keyword>
<dbReference type="Proteomes" id="UP000037729">
    <property type="component" value="Unassembled WGS sequence"/>
</dbReference>
<organism evidence="9 10">
    <name type="scientific">Haloarcula rubripromontorii</name>
    <dbReference type="NCBI Taxonomy" id="1705562"/>
    <lineage>
        <taxon>Archaea</taxon>
        <taxon>Methanobacteriati</taxon>
        <taxon>Methanobacteriota</taxon>
        <taxon>Stenosarchaea group</taxon>
        <taxon>Halobacteria</taxon>
        <taxon>Halobacteriales</taxon>
        <taxon>Haloarculaceae</taxon>
        <taxon>Haloarcula</taxon>
    </lineage>
</organism>
<dbReference type="PANTHER" id="PTHR43744">
    <property type="entry name" value="ABC TRANSPORTER PERMEASE PROTEIN MG189-RELATED-RELATED"/>
    <property type="match status" value="1"/>
</dbReference>
<dbReference type="RefSeq" id="WP_053967679.1">
    <property type="nucleotide sequence ID" value="NZ_LIUF01000002.1"/>
</dbReference>
<dbReference type="InterPro" id="IPR035906">
    <property type="entry name" value="MetI-like_sf"/>
</dbReference>
<accession>A0A0M9AMR4</accession>
<feature type="transmembrane region" description="Helical" evidence="7">
    <location>
        <begin position="78"/>
        <end position="103"/>
    </location>
</feature>
<dbReference type="PROSITE" id="PS50928">
    <property type="entry name" value="ABC_TM1"/>
    <property type="match status" value="1"/>
</dbReference>
<keyword evidence="4 7" id="KW-0812">Transmembrane</keyword>
<evidence type="ECO:0000313" key="9">
    <source>
        <dbReference type="EMBL" id="KOX94005.1"/>
    </source>
</evidence>
<dbReference type="STRING" id="1705562.AMS69_08810"/>
<evidence type="ECO:0000256" key="7">
    <source>
        <dbReference type="RuleBase" id="RU363032"/>
    </source>
</evidence>
<evidence type="ECO:0000256" key="3">
    <source>
        <dbReference type="ARBA" id="ARBA00022475"/>
    </source>
</evidence>
<sequence>MRKQTRDEAIWRFLGYTFVLLVTLLMVVPIYWIIVASTLPEQAFLSAGTDIQLFPGSNFFANLEALQARESVDFIQSIWNSVFIAIVYTLLSLVLCSMGGFAFAKYEFRFKEPIFYAILATLTLPIQLLVIPLFLLISQMGLTNSYWAIILPWAANPLGIFLMRQNMKQIPDALLESARIDGATEFQLYYRIALPTMKSSLAALAIVLFLFQWNLFLFPLVVLNQGKYTIPVAINELVGAQRVYYDQIMVAAALSIIPLFLVFLFLQRHFVSGILAGSVKE</sequence>
<protein>
    <submittedName>
        <fullName evidence="9">ABC transporter permease</fullName>
    </submittedName>
</protein>
<feature type="domain" description="ABC transmembrane type-1" evidence="8">
    <location>
        <begin position="78"/>
        <end position="266"/>
    </location>
</feature>
<comment type="similarity">
    <text evidence="7">Belongs to the binding-protein-dependent transport system permease family.</text>
</comment>
<gene>
    <name evidence="9" type="ORF">AMS69_08810</name>
</gene>
<evidence type="ECO:0000256" key="6">
    <source>
        <dbReference type="ARBA" id="ARBA00023136"/>
    </source>
</evidence>
<dbReference type="SUPFAM" id="SSF161098">
    <property type="entry name" value="MetI-like"/>
    <property type="match status" value="1"/>
</dbReference>
<evidence type="ECO:0000313" key="10">
    <source>
        <dbReference type="Proteomes" id="UP000037729"/>
    </source>
</evidence>
<evidence type="ECO:0000259" key="8">
    <source>
        <dbReference type="PROSITE" id="PS50928"/>
    </source>
</evidence>
<feature type="transmembrane region" description="Helical" evidence="7">
    <location>
        <begin position="144"/>
        <end position="163"/>
    </location>
</feature>
<feature type="transmembrane region" description="Helical" evidence="7">
    <location>
        <begin position="12"/>
        <end position="34"/>
    </location>
</feature>
<comment type="subcellular location">
    <subcellularLocation>
        <location evidence="1 7">Cell membrane</location>
        <topology evidence="1 7">Multi-pass membrane protein</topology>
    </subcellularLocation>
</comment>
<keyword evidence="2 7" id="KW-0813">Transport</keyword>
<comment type="caution">
    <text evidence="9">The sequence shown here is derived from an EMBL/GenBank/DDBJ whole genome shotgun (WGS) entry which is preliminary data.</text>
</comment>
<dbReference type="Pfam" id="PF00528">
    <property type="entry name" value="BPD_transp_1"/>
    <property type="match status" value="1"/>
</dbReference>
<evidence type="ECO:0000256" key="4">
    <source>
        <dbReference type="ARBA" id="ARBA00022692"/>
    </source>
</evidence>
<evidence type="ECO:0000256" key="1">
    <source>
        <dbReference type="ARBA" id="ARBA00004651"/>
    </source>
</evidence>
<dbReference type="GO" id="GO:0005886">
    <property type="term" value="C:plasma membrane"/>
    <property type="evidence" value="ECO:0007669"/>
    <property type="project" value="UniProtKB-SubCell"/>
</dbReference>
<evidence type="ECO:0000256" key="5">
    <source>
        <dbReference type="ARBA" id="ARBA00022989"/>
    </source>
</evidence>
<dbReference type="InterPro" id="IPR000515">
    <property type="entry name" value="MetI-like"/>
</dbReference>
<keyword evidence="6 7" id="KW-0472">Membrane</keyword>
<name>A0A0M9AMR4_9EURY</name>
<dbReference type="PANTHER" id="PTHR43744:SF2">
    <property type="entry name" value="ARABINOOLIGOSACCHARIDES TRANSPORT SYSTEM PERMEASE PROTEIN ARAQ"/>
    <property type="match status" value="1"/>
</dbReference>